<feature type="domain" description="Carrier" evidence="1">
    <location>
        <begin position="3"/>
        <end position="94"/>
    </location>
</feature>
<evidence type="ECO:0000313" key="3">
    <source>
        <dbReference type="Proteomes" id="UP000478090"/>
    </source>
</evidence>
<comment type="caution">
    <text evidence="2">The sequence shown here is derived from an EMBL/GenBank/DDBJ whole genome shotgun (WGS) entry which is preliminary data.</text>
</comment>
<dbReference type="Gene3D" id="1.10.1200.10">
    <property type="entry name" value="ACP-like"/>
    <property type="match status" value="1"/>
</dbReference>
<evidence type="ECO:0000259" key="1">
    <source>
        <dbReference type="PROSITE" id="PS50075"/>
    </source>
</evidence>
<reference evidence="2 3" key="1">
    <citation type="submission" date="2019-12" db="EMBL/GenBank/DDBJ databases">
        <title>Novel species isolated from a subtropical stream in China.</title>
        <authorList>
            <person name="Lu H."/>
        </authorList>
    </citation>
    <scope>NUCLEOTIDE SEQUENCE [LARGE SCALE GENOMIC DNA]</scope>
    <source>
        <strain evidence="2 3">CY13W</strain>
    </source>
</reference>
<dbReference type="InterPro" id="IPR036736">
    <property type="entry name" value="ACP-like_sf"/>
</dbReference>
<proteinExistence type="predicted"/>
<sequence>MKQQIDAIVLACCADQNELSANKIDLSLGLDAPLYGAKGVLDSLGLVSLLVALEQAVEDELDVIITLADARAASQQNSPFRSVGSLSAYALQRVEEERGSNG</sequence>
<protein>
    <submittedName>
        <fullName evidence="2">Acyl carrier protein</fullName>
    </submittedName>
</protein>
<keyword evidence="3" id="KW-1185">Reference proteome</keyword>
<dbReference type="InterPro" id="IPR009081">
    <property type="entry name" value="PP-bd_ACP"/>
</dbReference>
<dbReference type="EMBL" id="WWCM01000014">
    <property type="protein sequence ID" value="MYM41233.1"/>
    <property type="molecule type" value="Genomic_DNA"/>
</dbReference>
<dbReference type="PROSITE" id="PS50075">
    <property type="entry name" value="CARRIER"/>
    <property type="match status" value="1"/>
</dbReference>
<organism evidence="2 3">
    <name type="scientific">Duganella qianjiadongensis</name>
    <dbReference type="NCBI Taxonomy" id="2692176"/>
    <lineage>
        <taxon>Bacteria</taxon>
        <taxon>Pseudomonadati</taxon>
        <taxon>Pseudomonadota</taxon>
        <taxon>Betaproteobacteria</taxon>
        <taxon>Burkholderiales</taxon>
        <taxon>Oxalobacteraceae</taxon>
        <taxon>Telluria group</taxon>
        <taxon>Duganella</taxon>
    </lineage>
</organism>
<dbReference type="RefSeq" id="WP_161040553.1">
    <property type="nucleotide sequence ID" value="NZ_WWCM01000014.1"/>
</dbReference>
<accession>A0ABW9VNT6</accession>
<name>A0ABW9VNT6_9BURK</name>
<dbReference type="Proteomes" id="UP000478090">
    <property type="component" value="Unassembled WGS sequence"/>
</dbReference>
<evidence type="ECO:0000313" key="2">
    <source>
        <dbReference type="EMBL" id="MYM41233.1"/>
    </source>
</evidence>
<gene>
    <name evidence="2" type="ORF">GTP27_18100</name>
</gene>